<dbReference type="Pfam" id="PF00400">
    <property type="entry name" value="WD40"/>
    <property type="match status" value="2"/>
</dbReference>
<feature type="repeat" description="WD" evidence="8">
    <location>
        <begin position="275"/>
        <end position="306"/>
    </location>
</feature>
<feature type="repeat" description="WD" evidence="8">
    <location>
        <begin position="183"/>
        <end position="224"/>
    </location>
</feature>
<dbReference type="GO" id="GO:0030488">
    <property type="term" value="P:tRNA methylation"/>
    <property type="evidence" value="ECO:0007669"/>
    <property type="project" value="TreeGrafter"/>
</dbReference>
<proteinExistence type="inferred from homology"/>
<comment type="subcellular location">
    <subcellularLocation>
        <location evidence="1">Cytoplasm</location>
    </subcellularLocation>
</comment>
<evidence type="ECO:0000256" key="5">
    <source>
        <dbReference type="ARBA" id="ARBA00022737"/>
    </source>
</evidence>
<evidence type="ECO:0000256" key="4">
    <source>
        <dbReference type="ARBA" id="ARBA00022694"/>
    </source>
</evidence>
<evidence type="ECO:0000256" key="2">
    <source>
        <dbReference type="ARBA" id="ARBA00022490"/>
    </source>
</evidence>
<dbReference type="SUPFAM" id="SSF50978">
    <property type="entry name" value="WD40 repeat-like"/>
    <property type="match status" value="3"/>
</dbReference>
<evidence type="ECO:0000256" key="7">
    <source>
        <dbReference type="ARBA" id="ARBA00040154"/>
    </source>
</evidence>
<evidence type="ECO:0000256" key="1">
    <source>
        <dbReference type="ARBA" id="ARBA00004496"/>
    </source>
</evidence>
<accession>A0A2A3E2D0</accession>
<name>A0A2A3E2D0_APICC</name>
<dbReference type="InterPro" id="IPR001680">
    <property type="entry name" value="WD40_rpt"/>
</dbReference>
<dbReference type="EMBL" id="KZ288427">
    <property type="protein sequence ID" value="PBC25855.1"/>
    <property type="molecule type" value="Genomic_DNA"/>
</dbReference>
<dbReference type="PANTHER" id="PTHR14344">
    <property type="entry name" value="WD REPEAT PROTEIN"/>
    <property type="match status" value="1"/>
</dbReference>
<evidence type="ECO:0000313" key="10">
    <source>
        <dbReference type="Proteomes" id="UP000242457"/>
    </source>
</evidence>
<dbReference type="SMART" id="SM00320">
    <property type="entry name" value="WD40"/>
    <property type="match status" value="11"/>
</dbReference>
<dbReference type="PROSITE" id="PS50294">
    <property type="entry name" value="WD_REPEATS_REGION"/>
    <property type="match status" value="1"/>
</dbReference>
<dbReference type="OrthoDB" id="5594999at2759"/>
<keyword evidence="5" id="KW-0677">Repeat</keyword>
<keyword evidence="10" id="KW-1185">Reference proteome</keyword>
<keyword evidence="2" id="KW-0963">Cytoplasm</keyword>
<dbReference type="InterPro" id="IPR036322">
    <property type="entry name" value="WD40_repeat_dom_sf"/>
</dbReference>
<dbReference type="PANTHER" id="PTHR14344:SF3">
    <property type="entry name" value="WD REPEAT-CONTAINING PROTEIN 6"/>
    <property type="match status" value="1"/>
</dbReference>
<comment type="similarity">
    <text evidence="6">Belongs to the WD repeat WDR6 family.</text>
</comment>
<evidence type="ECO:0000313" key="9">
    <source>
        <dbReference type="EMBL" id="PBC25855.1"/>
    </source>
</evidence>
<keyword evidence="3 8" id="KW-0853">WD repeat</keyword>
<evidence type="ECO:0000256" key="3">
    <source>
        <dbReference type="ARBA" id="ARBA00022574"/>
    </source>
</evidence>
<evidence type="ECO:0000256" key="6">
    <source>
        <dbReference type="ARBA" id="ARBA00038255"/>
    </source>
</evidence>
<dbReference type="STRING" id="94128.A0A2A3E2D0"/>
<keyword evidence="4" id="KW-0819">tRNA processing</keyword>
<reference evidence="9 10" key="1">
    <citation type="submission" date="2014-07" db="EMBL/GenBank/DDBJ databases">
        <title>Genomic and transcriptomic analysis on Apis cerana provide comprehensive insights into honey bee biology.</title>
        <authorList>
            <person name="Diao Q."/>
            <person name="Sun L."/>
            <person name="Zheng H."/>
            <person name="Zheng H."/>
            <person name="Xu S."/>
            <person name="Wang S."/>
            <person name="Zeng Z."/>
            <person name="Hu F."/>
            <person name="Su S."/>
            <person name="Wu J."/>
        </authorList>
    </citation>
    <scope>NUCLEOTIDE SEQUENCE [LARGE SCALE GENOMIC DNA]</scope>
    <source>
        <tissue evidence="9">Pupae without intestine</tissue>
    </source>
</reference>
<dbReference type="Gene3D" id="2.130.10.10">
    <property type="entry name" value="YVTN repeat-like/Quinoprotein amine dehydrogenase"/>
    <property type="match status" value="4"/>
</dbReference>
<sequence>MFSKLLCTDVLAIRCIDNLIFVGVGCSLYIFNVNTYKLEKKINCLYPYNIHGIIEGPDNKLTVFGANYFCTYKIYYEQETLIIKEDLNKKELNDWIITVKWLLYDGYNYLCVLLAHNNVCIYDIFNKCCQNTWCEEKCILYAGFILNNDKNLIIFSGTVYQEILIWEVNYAYHIETSPVLHRLQGHNGVIFSVMYDPIAQFICSTSDDRTIRLWKINNSKSKNWKNIDIKLVRTMFGHTARVWKSIIKNNIIITIGEDSLMCTWSLDGKLLNKICAHHGAAIWSIDVSNDNKIIFTGGADGAVHAWPFVNDYIQKTILIPKTNAYSLPKYVCYLSSGNLLIFYENGTLFIFNRYYNNVEESLYLEKYSTYCIMEVSLCHSHICFASKDGYIRIYKEVKVATNKKLLQILEEKIMESQIFSVQWLENNKLVICGINGILKIFNFTVEGSFTIQSVCLLPYSRERWLTAAILYEGLLVCGDRAGNMHIFDLKTYVPCNETIVFETNNKPIQTINKVHGKIGIQNFIVVNSKLISAGRDGMLRFYELNKHKNTKLLYILHKQKMPMDWIGGHLKSFDDTLILGFKEVEFVIYSMIHHRILMKIPCGGGHRSWDCILKNNLIMFLYIRNKQVYASDFSLTSFTLPVLLNGFHTKEISCINPISKINQNNIFISGSEDGTLRISYISNPLLNNNIHTFQTLNIFDGHISSVKFIACLDLQFIFLCNKYLIFSGGGRAQIKVWEIDIKDDETFLHNKDISCHDITCHMLYGFDQHRKKQLHESNHSYNMQPETRYMDIEIYYCATNFYYIVLFVACADGFIRVFLYDINTKSISLKVSSKCVDRCITKIAVITYNEKIIVLIMSTDGICRFIDFTDTISNIIEFSQIEKQQFENYKDIFITKFNLHQSGINSYDIKIIKKGEYLLATGGDDNLFNIIHFNVQLQNKKMEIHISLLSKWSTSTAHVAQITGIIFHDKNTIFSVGMDQQVIMYHYNYNNDILSVTILKRMFTFVTDIKGITSWYNSKNESVVCVYGKGFEILI</sequence>
<dbReference type="GO" id="GO:0005737">
    <property type="term" value="C:cytoplasm"/>
    <property type="evidence" value="ECO:0007669"/>
    <property type="project" value="UniProtKB-SubCell"/>
</dbReference>
<dbReference type="PROSITE" id="PS50082">
    <property type="entry name" value="WD_REPEATS_2"/>
    <property type="match status" value="2"/>
</dbReference>
<evidence type="ECO:0000256" key="8">
    <source>
        <dbReference type="PROSITE-ProRule" id="PRU00221"/>
    </source>
</evidence>
<dbReference type="AlphaFoldDB" id="A0A2A3E2D0"/>
<dbReference type="InterPro" id="IPR051973">
    <property type="entry name" value="tRNA_Anticodon_Mtase-Reg"/>
</dbReference>
<dbReference type="InterPro" id="IPR015943">
    <property type="entry name" value="WD40/YVTN_repeat-like_dom_sf"/>
</dbReference>
<protein>
    <recommendedName>
        <fullName evidence="7">tRNA (34-2'-O)-methyltransferase regulator WDR6</fullName>
    </recommendedName>
</protein>
<dbReference type="Proteomes" id="UP000242457">
    <property type="component" value="Unassembled WGS sequence"/>
</dbReference>
<gene>
    <name evidence="9" type="ORF">APICC_04910</name>
</gene>
<organism evidence="9 10">
    <name type="scientific">Apis cerana cerana</name>
    <name type="common">Oriental honeybee</name>
    <dbReference type="NCBI Taxonomy" id="94128"/>
    <lineage>
        <taxon>Eukaryota</taxon>
        <taxon>Metazoa</taxon>
        <taxon>Ecdysozoa</taxon>
        <taxon>Arthropoda</taxon>
        <taxon>Hexapoda</taxon>
        <taxon>Insecta</taxon>
        <taxon>Pterygota</taxon>
        <taxon>Neoptera</taxon>
        <taxon>Endopterygota</taxon>
        <taxon>Hymenoptera</taxon>
        <taxon>Apocrita</taxon>
        <taxon>Aculeata</taxon>
        <taxon>Apoidea</taxon>
        <taxon>Anthophila</taxon>
        <taxon>Apidae</taxon>
        <taxon>Apis</taxon>
    </lineage>
</organism>